<dbReference type="Gene3D" id="1.10.510.10">
    <property type="entry name" value="Transferase(Phosphotransferase) domain 1"/>
    <property type="match status" value="1"/>
</dbReference>
<dbReference type="SMART" id="SM00220">
    <property type="entry name" value="S_TKc"/>
    <property type="match status" value="1"/>
</dbReference>
<evidence type="ECO:0000313" key="3">
    <source>
        <dbReference type="Proteomes" id="UP000183567"/>
    </source>
</evidence>
<dbReference type="InterPro" id="IPR000719">
    <property type="entry name" value="Prot_kinase_dom"/>
</dbReference>
<proteinExistence type="predicted"/>
<dbReference type="EMBL" id="LVVM01005946">
    <property type="protein sequence ID" value="OJA09387.1"/>
    <property type="molecule type" value="Genomic_DNA"/>
</dbReference>
<feature type="domain" description="Protein kinase" evidence="1">
    <location>
        <begin position="84"/>
        <end position="346"/>
    </location>
</feature>
<gene>
    <name evidence="2" type="ORF">AZE42_06820</name>
</gene>
<accession>A0A1J8PNM2</accession>
<organism evidence="2 3">
    <name type="scientific">Rhizopogon vesiculosus</name>
    <dbReference type="NCBI Taxonomy" id="180088"/>
    <lineage>
        <taxon>Eukaryota</taxon>
        <taxon>Fungi</taxon>
        <taxon>Dikarya</taxon>
        <taxon>Basidiomycota</taxon>
        <taxon>Agaricomycotina</taxon>
        <taxon>Agaricomycetes</taxon>
        <taxon>Agaricomycetidae</taxon>
        <taxon>Boletales</taxon>
        <taxon>Suillineae</taxon>
        <taxon>Rhizopogonaceae</taxon>
        <taxon>Rhizopogon</taxon>
    </lineage>
</organism>
<protein>
    <recommendedName>
        <fullName evidence="1">Protein kinase domain-containing protein</fullName>
    </recommendedName>
</protein>
<dbReference type="Proteomes" id="UP000183567">
    <property type="component" value="Unassembled WGS sequence"/>
</dbReference>
<evidence type="ECO:0000313" key="2">
    <source>
        <dbReference type="EMBL" id="OJA09387.1"/>
    </source>
</evidence>
<name>A0A1J8PNM2_9AGAM</name>
<evidence type="ECO:0000259" key="1">
    <source>
        <dbReference type="PROSITE" id="PS50011"/>
    </source>
</evidence>
<dbReference type="SUPFAM" id="SSF56112">
    <property type="entry name" value="Protein kinase-like (PK-like)"/>
    <property type="match status" value="1"/>
</dbReference>
<dbReference type="GO" id="GO:0005524">
    <property type="term" value="F:ATP binding"/>
    <property type="evidence" value="ECO:0007669"/>
    <property type="project" value="InterPro"/>
</dbReference>
<reference evidence="2 3" key="1">
    <citation type="submission" date="2016-03" db="EMBL/GenBank/DDBJ databases">
        <title>Comparative genomics of the ectomycorrhizal sister species Rhizopogon vinicolor and Rhizopogon vesiculosus (Basidiomycota: Boletales) reveals a divergence of the mating type B locus.</title>
        <authorList>
            <person name="Mujic A.B."/>
            <person name="Kuo A."/>
            <person name="Tritt A."/>
            <person name="Lipzen A."/>
            <person name="Chen C."/>
            <person name="Johnson J."/>
            <person name="Sharma A."/>
            <person name="Barry K."/>
            <person name="Grigoriev I.V."/>
            <person name="Spatafora J.W."/>
        </authorList>
    </citation>
    <scope>NUCLEOTIDE SEQUENCE [LARGE SCALE GENOMIC DNA]</scope>
    <source>
        <strain evidence="2 3">AM-OR11-056</strain>
    </source>
</reference>
<sequence length="395" mass="46521">MAFLGLFDSKLRAQKKAEEDEKFRLEIEQLRLQYGVRTAFVGGLDPEEIWWRDHFLWLKGAGYQLRSRYAPDWVPSWQGTDKYWALCEDSWQMLASQVVSATRTSDGVHVVLKRIQPSIHPHEIEVGRFLTSEPLRRQRENHCVEMLDVLQVPNEADEAILVLPLLHPFDAPPFETIGEIIDFTLQVFEGLQFMHKYRVAHRDCMDLNIMMEPGVGMFPHPYHPCNPSRRLDMKGSTKHRSRTECPPRYLFIDFGISRRYPASEIAPLEPPIWGGYKNVPEFRLSNEPRNPFPTDVWYLGFALQQDILNVYRGLSFIEPLISDMLQDDPAKRPTMNEVMSRFKPTYEALSPWKLRSRAVMKKEWFIMRPFYDLFHWLRCLQFLWRHLPAIPSLVM</sequence>
<keyword evidence="3" id="KW-1185">Reference proteome</keyword>
<dbReference type="PROSITE" id="PS50011">
    <property type="entry name" value="PROTEIN_KINASE_DOM"/>
    <property type="match status" value="1"/>
</dbReference>
<comment type="caution">
    <text evidence="2">The sequence shown here is derived from an EMBL/GenBank/DDBJ whole genome shotgun (WGS) entry which is preliminary data.</text>
</comment>
<dbReference type="GO" id="GO:0004672">
    <property type="term" value="F:protein kinase activity"/>
    <property type="evidence" value="ECO:0007669"/>
    <property type="project" value="InterPro"/>
</dbReference>
<dbReference type="OrthoDB" id="5987198at2759"/>
<dbReference type="InterPro" id="IPR011009">
    <property type="entry name" value="Kinase-like_dom_sf"/>
</dbReference>
<dbReference type="STRING" id="180088.A0A1J8PNM2"/>
<dbReference type="AlphaFoldDB" id="A0A1J8PNM2"/>